<dbReference type="EMBL" id="BJTG01000003">
    <property type="protein sequence ID" value="GEJ56937.1"/>
    <property type="molecule type" value="Genomic_DNA"/>
</dbReference>
<keyword evidence="3" id="KW-1185">Reference proteome</keyword>
<dbReference type="PROSITE" id="PS51257">
    <property type="entry name" value="PROKAR_LIPOPROTEIN"/>
    <property type="match status" value="1"/>
</dbReference>
<dbReference type="InterPro" id="IPR037219">
    <property type="entry name" value="Peptidase_M41-like"/>
</dbReference>
<dbReference type="GO" id="GO:0005524">
    <property type="term" value="F:ATP binding"/>
    <property type="evidence" value="ECO:0007669"/>
    <property type="project" value="InterPro"/>
</dbReference>
<evidence type="ECO:0000313" key="3">
    <source>
        <dbReference type="Proteomes" id="UP000503640"/>
    </source>
</evidence>
<proteinExistence type="predicted"/>
<dbReference type="RefSeq" id="WP_176064400.1">
    <property type="nucleotide sequence ID" value="NZ_BJTG01000003.1"/>
</dbReference>
<dbReference type="InterPro" id="IPR000642">
    <property type="entry name" value="Peptidase_M41"/>
</dbReference>
<dbReference type="GO" id="GO:0004176">
    <property type="term" value="F:ATP-dependent peptidase activity"/>
    <property type="evidence" value="ECO:0007669"/>
    <property type="project" value="InterPro"/>
</dbReference>
<organism evidence="2 3">
    <name type="scientific">Anaeromyxobacter diazotrophicus</name>
    <dbReference type="NCBI Taxonomy" id="2590199"/>
    <lineage>
        <taxon>Bacteria</taxon>
        <taxon>Pseudomonadati</taxon>
        <taxon>Myxococcota</taxon>
        <taxon>Myxococcia</taxon>
        <taxon>Myxococcales</taxon>
        <taxon>Cystobacterineae</taxon>
        <taxon>Anaeromyxobacteraceae</taxon>
        <taxon>Anaeromyxobacter</taxon>
    </lineage>
</organism>
<feature type="domain" description="Peptidase M41" evidence="1">
    <location>
        <begin position="8"/>
        <end position="112"/>
    </location>
</feature>
<dbReference type="SUPFAM" id="SSF140990">
    <property type="entry name" value="FtsH protease domain-like"/>
    <property type="match status" value="1"/>
</dbReference>
<gene>
    <name evidence="2" type="ORF">AMYX_16780</name>
</gene>
<dbReference type="Gene3D" id="1.20.58.760">
    <property type="entry name" value="Peptidase M41"/>
    <property type="match status" value="1"/>
</dbReference>
<dbReference type="Pfam" id="PF01434">
    <property type="entry name" value="Peptidase_M41"/>
    <property type="match status" value="1"/>
</dbReference>
<accession>A0A7I9VLS2</accession>
<dbReference type="Proteomes" id="UP000503640">
    <property type="component" value="Unassembled WGS sequence"/>
</dbReference>
<dbReference type="GO" id="GO:0004222">
    <property type="term" value="F:metalloendopeptidase activity"/>
    <property type="evidence" value="ECO:0007669"/>
    <property type="project" value="InterPro"/>
</dbReference>
<evidence type="ECO:0000313" key="2">
    <source>
        <dbReference type="EMBL" id="GEJ56937.1"/>
    </source>
</evidence>
<evidence type="ECO:0000259" key="1">
    <source>
        <dbReference type="Pfam" id="PF01434"/>
    </source>
</evidence>
<protein>
    <recommendedName>
        <fullName evidence="1">Peptidase M41 domain-containing protein</fullName>
    </recommendedName>
</protein>
<comment type="caution">
    <text evidence="2">The sequence shown here is derived from an EMBL/GenBank/DDBJ whole genome shotgun (WGS) entry which is preliminary data.</text>
</comment>
<dbReference type="AlphaFoldDB" id="A0A7I9VLS2"/>
<reference evidence="3" key="1">
    <citation type="journal article" date="2020" name="Appl. Environ. Microbiol.">
        <title>Diazotrophic Anaeromyxobacter Isolates from Soils.</title>
        <authorList>
            <person name="Masuda Y."/>
            <person name="Yamanaka H."/>
            <person name="Xu Z.X."/>
            <person name="Shiratori Y."/>
            <person name="Aono T."/>
            <person name="Amachi S."/>
            <person name="Senoo K."/>
            <person name="Itoh H."/>
        </authorList>
    </citation>
    <scope>NUCLEOTIDE SEQUENCE [LARGE SCALE GENOMIC DNA]</scope>
    <source>
        <strain evidence="3">R267</strain>
    </source>
</reference>
<name>A0A7I9VLS2_9BACT</name>
<sequence>MGDIRKRLRHTAYHEAGHAVASFFLGCGNKYLTIVPDKEQGSIGHHVGVPTGKWFQPDVYSDGKHRNKVEARVMVLYAGAIAESLAQGRKPRLRSGSRSDSAAAADLASYVVGSGEEWGAYLDWLFIRATGFLRSPFRWRAVEVVAEALLAKRTLKGREVRELIRGSLPALPLVQANAV</sequence>
<dbReference type="GO" id="GO:0006508">
    <property type="term" value="P:proteolysis"/>
    <property type="evidence" value="ECO:0007669"/>
    <property type="project" value="InterPro"/>
</dbReference>